<name>A0ABU6V5V2_9FABA</name>
<proteinExistence type="predicted"/>
<sequence>MRHLGRAAAPPTENFLFKKGRRTMQRGTRNPSPKTLRWHCPTDVDGAAINTRFSPTRTLSLPLHTDVISAVPHVTHSSVRSSGRRPLPLFVSSDSSVIDATAQNGGPVVGFMKEGLIPRDRI</sequence>
<dbReference type="Proteomes" id="UP001341840">
    <property type="component" value="Unassembled WGS sequence"/>
</dbReference>
<gene>
    <name evidence="2" type="ORF">PIB30_017400</name>
</gene>
<comment type="caution">
    <text evidence="2">The sequence shown here is derived from an EMBL/GenBank/DDBJ whole genome shotgun (WGS) entry which is preliminary data.</text>
</comment>
<feature type="region of interest" description="Disordered" evidence="1">
    <location>
        <begin position="19"/>
        <end position="39"/>
    </location>
</feature>
<evidence type="ECO:0000313" key="3">
    <source>
        <dbReference type="Proteomes" id="UP001341840"/>
    </source>
</evidence>
<protein>
    <submittedName>
        <fullName evidence="2">Uncharacterized protein</fullName>
    </submittedName>
</protein>
<keyword evidence="3" id="KW-1185">Reference proteome</keyword>
<evidence type="ECO:0000313" key="2">
    <source>
        <dbReference type="EMBL" id="MED6169035.1"/>
    </source>
</evidence>
<organism evidence="2 3">
    <name type="scientific">Stylosanthes scabra</name>
    <dbReference type="NCBI Taxonomy" id="79078"/>
    <lineage>
        <taxon>Eukaryota</taxon>
        <taxon>Viridiplantae</taxon>
        <taxon>Streptophyta</taxon>
        <taxon>Embryophyta</taxon>
        <taxon>Tracheophyta</taxon>
        <taxon>Spermatophyta</taxon>
        <taxon>Magnoliopsida</taxon>
        <taxon>eudicotyledons</taxon>
        <taxon>Gunneridae</taxon>
        <taxon>Pentapetalae</taxon>
        <taxon>rosids</taxon>
        <taxon>fabids</taxon>
        <taxon>Fabales</taxon>
        <taxon>Fabaceae</taxon>
        <taxon>Papilionoideae</taxon>
        <taxon>50 kb inversion clade</taxon>
        <taxon>dalbergioids sensu lato</taxon>
        <taxon>Dalbergieae</taxon>
        <taxon>Pterocarpus clade</taxon>
        <taxon>Stylosanthes</taxon>
    </lineage>
</organism>
<evidence type="ECO:0000256" key="1">
    <source>
        <dbReference type="SAM" id="MobiDB-lite"/>
    </source>
</evidence>
<reference evidence="2 3" key="1">
    <citation type="journal article" date="2023" name="Plants (Basel)">
        <title>Bridging the Gap: Combining Genomics and Transcriptomics Approaches to Understand Stylosanthes scabra, an Orphan Legume from the Brazilian Caatinga.</title>
        <authorList>
            <person name="Ferreira-Neto J.R.C."/>
            <person name="da Silva M.D."/>
            <person name="Binneck E."/>
            <person name="de Melo N.F."/>
            <person name="da Silva R.H."/>
            <person name="de Melo A.L.T.M."/>
            <person name="Pandolfi V."/>
            <person name="Bustamante F.O."/>
            <person name="Brasileiro-Vidal A.C."/>
            <person name="Benko-Iseppon A.M."/>
        </authorList>
    </citation>
    <scope>NUCLEOTIDE SEQUENCE [LARGE SCALE GENOMIC DNA]</scope>
    <source>
        <tissue evidence="2">Leaves</tissue>
    </source>
</reference>
<dbReference type="EMBL" id="JASCZI010151085">
    <property type="protein sequence ID" value="MED6169035.1"/>
    <property type="molecule type" value="Genomic_DNA"/>
</dbReference>
<accession>A0ABU6V5V2</accession>